<dbReference type="OrthoDB" id="2364174at2759"/>
<accession>A0A086T2G0</accession>
<comment type="caution">
    <text evidence="1">The sequence shown here is derived from an EMBL/GenBank/DDBJ whole genome shotgun (WGS) entry which is preliminary data.</text>
</comment>
<proteinExistence type="predicted"/>
<gene>
    <name evidence="1" type="ORF">ACRE_056920</name>
</gene>
<keyword evidence="2" id="KW-1185">Reference proteome</keyword>
<organism evidence="1 2">
    <name type="scientific">Hapsidospora chrysogenum (strain ATCC 11550 / CBS 779.69 / DSM 880 / IAM 14645 / JCM 23072 / IMI 49137)</name>
    <name type="common">Acremonium chrysogenum</name>
    <dbReference type="NCBI Taxonomy" id="857340"/>
    <lineage>
        <taxon>Eukaryota</taxon>
        <taxon>Fungi</taxon>
        <taxon>Dikarya</taxon>
        <taxon>Ascomycota</taxon>
        <taxon>Pezizomycotina</taxon>
        <taxon>Sordariomycetes</taxon>
        <taxon>Hypocreomycetidae</taxon>
        <taxon>Hypocreales</taxon>
        <taxon>Bionectriaceae</taxon>
        <taxon>Hapsidospora</taxon>
    </lineage>
</organism>
<sequence length="296" mass="32856">MAVREGWESVREAHEKKLSEVLGEPWTVDIDALSLFPYAAEDSWARSSPGEMIASYVSDAVSRLRYLIDRLGSELRTEINDACPARILTMDLDEDELFSYCGCKVSADGKLVIVFRETYLGTNISSALDQSHLEMALNEAPTTRATKPMNFRARMSIAGAGGHSSSSSSSSSSIRETQRRLSALLGGELALVPGYEAVFDKLRASEEKERVEDWDAQLGPFVHLYFDGLLGYLEYHGFGADQMLREGLLEAVKGGEVRFRLVDEIKRPYNEAVIEDGVLYLQVSTCSMKGHLPHEC</sequence>
<evidence type="ECO:0000313" key="2">
    <source>
        <dbReference type="Proteomes" id="UP000029964"/>
    </source>
</evidence>
<evidence type="ECO:0000313" key="1">
    <source>
        <dbReference type="EMBL" id="KFH43542.1"/>
    </source>
</evidence>
<dbReference type="HOGENOM" id="CLU_061413_0_0_1"/>
<dbReference type="EMBL" id="JPKY01000067">
    <property type="protein sequence ID" value="KFH43542.1"/>
    <property type="molecule type" value="Genomic_DNA"/>
</dbReference>
<dbReference type="AlphaFoldDB" id="A0A086T2G0"/>
<protein>
    <submittedName>
        <fullName evidence="1">Uncharacterized protein</fullName>
    </submittedName>
</protein>
<dbReference type="Proteomes" id="UP000029964">
    <property type="component" value="Unassembled WGS sequence"/>
</dbReference>
<reference evidence="2" key="1">
    <citation type="journal article" date="2014" name="Genome Announc.">
        <title>Genome sequence and annotation of Acremonium chrysogenum, producer of the beta-lactam antibiotic cephalosporin C.</title>
        <authorList>
            <person name="Terfehr D."/>
            <person name="Dahlmann T.A."/>
            <person name="Specht T."/>
            <person name="Zadra I."/>
            <person name="Kuernsteiner H."/>
            <person name="Kueck U."/>
        </authorList>
    </citation>
    <scope>NUCLEOTIDE SEQUENCE [LARGE SCALE GENOMIC DNA]</scope>
    <source>
        <strain evidence="2">ATCC 11550 / CBS 779.69 / DSM 880 / IAM 14645 / JCM 23072 / IMI 49137</strain>
    </source>
</reference>
<name>A0A086T2G0_HAPC1</name>